<keyword evidence="10" id="KW-0812">Transmembrane</keyword>
<dbReference type="Gene3D" id="3.40.50.300">
    <property type="entry name" value="P-loop containing nucleotide triphosphate hydrolases"/>
    <property type="match status" value="1"/>
</dbReference>
<evidence type="ECO:0000256" key="4">
    <source>
        <dbReference type="ARBA" id="ARBA00022741"/>
    </source>
</evidence>
<keyword evidence="9" id="KW-0175">Coiled coil</keyword>
<dbReference type="SUPFAM" id="SSF52540">
    <property type="entry name" value="P-loop containing nucleoside triphosphate hydrolases"/>
    <property type="match status" value="1"/>
</dbReference>
<evidence type="ECO:0000313" key="14">
    <source>
        <dbReference type="Proteomes" id="UP001050975"/>
    </source>
</evidence>
<proteinExistence type="inferred from homology"/>
<evidence type="ECO:0000256" key="1">
    <source>
        <dbReference type="ARBA" id="ARBA00007316"/>
    </source>
</evidence>
<dbReference type="PANTHER" id="PTHR32309:SF13">
    <property type="entry name" value="FERRIC ENTEROBACTIN TRANSPORT PROTEIN FEPE"/>
    <property type="match status" value="1"/>
</dbReference>
<dbReference type="GO" id="GO:0005886">
    <property type="term" value="C:plasma membrane"/>
    <property type="evidence" value="ECO:0007669"/>
    <property type="project" value="TreeGrafter"/>
</dbReference>
<dbReference type="RefSeq" id="WP_226588334.1">
    <property type="nucleotide sequence ID" value="NZ_BLAY01000133.1"/>
</dbReference>
<evidence type="ECO:0000313" key="13">
    <source>
        <dbReference type="EMBL" id="GET41755.1"/>
    </source>
</evidence>
<evidence type="ECO:0000256" key="2">
    <source>
        <dbReference type="ARBA" id="ARBA00011903"/>
    </source>
</evidence>
<evidence type="ECO:0000256" key="9">
    <source>
        <dbReference type="SAM" id="Coils"/>
    </source>
</evidence>
<comment type="catalytic activity">
    <reaction evidence="8">
        <text>L-tyrosyl-[protein] + ATP = O-phospho-L-tyrosyl-[protein] + ADP + H(+)</text>
        <dbReference type="Rhea" id="RHEA:10596"/>
        <dbReference type="Rhea" id="RHEA-COMP:10136"/>
        <dbReference type="Rhea" id="RHEA-COMP:20101"/>
        <dbReference type="ChEBI" id="CHEBI:15378"/>
        <dbReference type="ChEBI" id="CHEBI:30616"/>
        <dbReference type="ChEBI" id="CHEBI:46858"/>
        <dbReference type="ChEBI" id="CHEBI:61978"/>
        <dbReference type="ChEBI" id="CHEBI:456216"/>
        <dbReference type="EC" id="2.7.10.2"/>
    </reaction>
</comment>
<dbReference type="EC" id="2.7.10.2" evidence="2"/>
<name>A0AAV3XNI6_9CYAN</name>
<keyword evidence="14" id="KW-1185">Reference proteome</keyword>
<keyword evidence="6" id="KW-0067">ATP-binding</keyword>
<dbReference type="Pfam" id="PF13614">
    <property type="entry name" value="AAA_31"/>
    <property type="match status" value="1"/>
</dbReference>
<sequence length="742" mass="81327">MESAESALGVQQYWLILKRRWLPASAVFVTVIVVTGIKIWLQQPVYHAEAKLAFTKTNPTSSLTGLGKEIGEFSPVGEQTNPLNTEVEVIRSVPIAQQTITRLNLKDTKGDILKVKDFLKKLMAFNTRGTDTLTISYETKDAQIAAAVVNTVVALYLENNQQVNNSEATSAREFLEQQLPQATASVDQAETALRQFKEKNKVVDLQEEAKSAVATIANLQNQISQSQSELADAIAQSQAFQNQLQMNPQQGLVATSLSQSPAVQEAMAEYQKIERQLAVERTRFQDAHPAIADLKSKQATLKALLQNQVQQAAGNQKELGNGSLQIGEVKPRLIEEFVKIEAKRQGLASQVATLSNLKIAYQQRVNVLPRLEQEQRELENKLKVAQTTYSLMLQKFQEIRLAEHQNAGNVRIIQPALVPDEPVSARKALSAISGLLIGSVLSLATALILESQDKSIRTIEELRELLGLTLLGVIPDYKQPQKMLRFNKNLTLNSAQVPHYVTSNGQVKQNAYTTSNLELFMPKIVGQNQAYSSSLGTAYQMLQANLKFLCSASGFKTLAVTSTQRQEGTSTVCANLAWTNAQLGRKVLLVDANLHHPVQHEIWGLPNQVGLSNVILGDAQLHNAIAEVSPNLKVLTSGVIPSNPMALIDSQQFAALIEQFSQTYDLVIIDTPSLKVAADALILGQKADGIFLVVRPGVVDSHSAAFAKQLLAGSNQHVLGLVVNGVIPQNEPHSYYYFAQES</sequence>
<dbReference type="Proteomes" id="UP001050975">
    <property type="component" value="Unassembled WGS sequence"/>
</dbReference>
<keyword evidence="10" id="KW-0472">Membrane</keyword>
<keyword evidence="7" id="KW-0829">Tyrosine-protein kinase</keyword>
<feature type="coiled-coil region" evidence="9">
    <location>
        <begin position="172"/>
        <end position="236"/>
    </location>
</feature>
<gene>
    <name evidence="13" type="ORF">MiSe_65690</name>
</gene>
<keyword evidence="4" id="KW-0547">Nucleotide-binding</keyword>
<dbReference type="GO" id="GO:0005524">
    <property type="term" value="F:ATP binding"/>
    <property type="evidence" value="ECO:0007669"/>
    <property type="project" value="UniProtKB-KW"/>
</dbReference>
<feature type="domain" description="Tyrosine-protein kinase G-rich" evidence="12">
    <location>
        <begin position="372"/>
        <end position="448"/>
    </location>
</feature>
<evidence type="ECO:0000256" key="8">
    <source>
        <dbReference type="ARBA" id="ARBA00051245"/>
    </source>
</evidence>
<keyword evidence="3" id="KW-0808">Transferase</keyword>
<keyword evidence="10" id="KW-1133">Transmembrane helix</keyword>
<feature type="domain" description="AAA" evidence="11">
    <location>
        <begin position="567"/>
        <end position="678"/>
    </location>
</feature>
<dbReference type="InterPro" id="IPR005702">
    <property type="entry name" value="Wzc-like_C"/>
</dbReference>
<keyword evidence="5" id="KW-0418">Kinase</keyword>
<dbReference type="InterPro" id="IPR032807">
    <property type="entry name" value="GNVR"/>
</dbReference>
<dbReference type="Pfam" id="PF13807">
    <property type="entry name" value="GNVR"/>
    <property type="match status" value="1"/>
</dbReference>
<feature type="transmembrane region" description="Helical" evidence="10">
    <location>
        <begin position="21"/>
        <end position="41"/>
    </location>
</feature>
<evidence type="ECO:0000256" key="10">
    <source>
        <dbReference type="SAM" id="Phobius"/>
    </source>
</evidence>
<dbReference type="InterPro" id="IPR050445">
    <property type="entry name" value="Bact_polysacc_biosynth/exp"/>
</dbReference>
<organism evidence="13 14">
    <name type="scientific">Microseira wollei NIES-4236</name>
    <dbReference type="NCBI Taxonomy" id="2530354"/>
    <lineage>
        <taxon>Bacteria</taxon>
        <taxon>Bacillati</taxon>
        <taxon>Cyanobacteriota</taxon>
        <taxon>Cyanophyceae</taxon>
        <taxon>Oscillatoriophycideae</taxon>
        <taxon>Aerosakkonematales</taxon>
        <taxon>Aerosakkonemataceae</taxon>
        <taxon>Microseira</taxon>
    </lineage>
</organism>
<comment type="caution">
    <text evidence="13">The sequence shown here is derived from an EMBL/GenBank/DDBJ whole genome shotgun (WGS) entry which is preliminary data.</text>
</comment>
<evidence type="ECO:0000256" key="7">
    <source>
        <dbReference type="ARBA" id="ARBA00023137"/>
    </source>
</evidence>
<dbReference type="AlphaFoldDB" id="A0AAV3XNI6"/>
<evidence type="ECO:0000256" key="5">
    <source>
        <dbReference type="ARBA" id="ARBA00022777"/>
    </source>
</evidence>
<dbReference type="InterPro" id="IPR027417">
    <property type="entry name" value="P-loop_NTPase"/>
</dbReference>
<evidence type="ECO:0000256" key="6">
    <source>
        <dbReference type="ARBA" id="ARBA00022840"/>
    </source>
</evidence>
<dbReference type="InterPro" id="IPR025669">
    <property type="entry name" value="AAA_dom"/>
</dbReference>
<dbReference type="PANTHER" id="PTHR32309">
    <property type="entry name" value="TYROSINE-PROTEIN KINASE"/>
    <property type="match status" value="1"/>
</dbReference>
<comment type="similarity">
    <text evidence="1">Belongs to the CpsD/CapB family.</text>
</comment>
<accession>A0AAV3XNI6</accession>
<dbReference type="EMBL" id="BLAY01000133">
    <property type="protein sequence ID" value="GET41755.1"/>
    <property type="molecule type" value="Genomic_DNA"/>
</dbReference>
<protein>
    <recommendedName>
        <fullName evidence="2">non-specific protein-tyrosine kinase</fullName>
        <ecNumber evidence="2">2.7.10.2</ecNumber>
    </recommendedName>
</protein>
<dbReference type="NCBIfam" id="TIGR01007">
    <property type="entry name" value="eps_fam"/>
    <property type="match status" value="1"/>
</dbReference>
<evidence type="ECO:0000259" key="12">
    <source>
        <dbReference type="Pfam" id="PF13807"/>
    </source>
</evidence>
<dbReference type="CDD" id="cd05387">
    <property type="entry name" value="BY-kinase"/>
    <property type="match status" value="1"/>
</dbReference>
<dbReference type="GO" id="GO:0004715">
    <property type="term" value="F:non-membrane spanning protein tyrosine kinase activity"/>
    <property type="evidence" value="ECO:0007669"/>
    <property type="project" value="UniProtKB-EC"/>
</dbReference>
<evidence type="ECO:0000259" key="11">
    <source>
        <dbReference type="Pfam" id="PF13614"/>
    </source>
</evidence>
<reference evidence="13" key="1">
    <citation type="submission" date="2019-10" db="EMBL/GenBank/DDBJ databases">
        <title>Draft genome sequece of Microseira wollei NIES-4236.</title>
        <authorList>
            <person name="Yamaguchi H."/>
            <person name="Suzuki S."/>
            <person name="Kawachi M."/>
        </authorList>
    </citation>
    <scope>NUCLEOTIDE SEQUENCE</scope>
    <source>
        <strain evidence="13">NIES-4236</strain>
    </source>
</reference>
<evidence type="ECO:0000256" key="3">
    <source>
        <dbReference type="ARBA" id="ARBA00022679"/>
    </source>
</evidence>